<evidence type="ECO:0000313" key="1">
    <source>
        <dbReference type="EMBL" id="MPM94608.1"/>
    </source>
</evidence>
<organism evidence="1">
    <name type="scientific">bioreactor metagenome</name>
    <dbReference type="NCBI Taxonomy" id="1076179"/>
    <lineage>
        <taxon>unclassified sequences</taxon>
        <taxon>metagenomes</taxon>
        <taxon>ecological metagenomes</taxon>
    </lineage>
</organism>
<proteinExistence type="predicted"/>
<reference evidence="1" key="1">
    <citation type="submission" date="2019-08" db="EMBL/GenBank/DDBJ databases">
        <authorList>
            <person name="Kucharzyk K."/>
            <person name="Murdoch R.W."/>
            <person name="Higgins S."/>
            <person name="Loffler F."/>
        </authorList>
    </citation>
    <scope>NUCLEOTIDE SEQUENCE</scope>
</reference>
<sequence length="169" mass="18715">MGCQGFLGDAFAWVLLHKAVDRPANFIASTVVDGDNRCDGSVVARFVDGFFNSHAHLFRQRGQIPACKDADAMLVVECQLPMDFGYEELHEVGNLLFASFPVLRGEGVEGDKPDALRCRFTYHTLECFQAFKMPGGARKRTLLRPSAVSVHDNAQVDRGNGFLFHPRSP</sequence>
<name>A0A645DZP4_9ZZZZ</name>
<dbReference type="EMBL" id="VSSQ01041210">
    <property type="protein sequence ID" value="MPM94608.1"/>
    <property type="molecule type" value="Genomic_DNA"/>
</dbReference>
<comment type="caution">
    <text evidence="1">The sequence shown here is derived from an EMBL/GenBank/DDBJ whole genome shotgun (WGS) entry which is preliminary data.</text>
</comment>
<accession>A0A645DZP4</accession>
<protein>
    <submittedName>
        <fullName evidence="1">Uncharacterized protein</fullName>
    </submittedName>
</protein>
<gene>
    <name evidence="1" type="ORF">SDC9_141756</name>
</gene>
<dbReference type="AlphaFoldDB" id="A0A645DZP4"/>